<gene>
    <name evidence="7" type="ORF">ACFOUW_24620</name>
</gene>
<organism evidence="7 8">
    <name type="scientific">Tenggerimyces flavus</name>
    <dbReference type="NCBI Taxonomy" id="1708749"/>
    <lineage>
        <taxon>Bacteria</taxon>
        <taxon>Bacillati</taxon>
        <taxon>Actinomycetota</taxon>
        <taxon>Actinomycetes</taxon>
        <taxon>Propionibacteriales</taxon>
        <taxon>Nocardioidaceae</taxon>
        <taxon>Tenggerimyces</taxon>
    </lineage>
</organism>
<evidence type="ECO:0000256" key="3">
    <source>
        <dbReference type="ARBA" id="ARBA00013252"/>
    </source>
</evidence>
<dbReference type="RefSeq" id="WP_239553739.1">
    <property type="nucleotide sequence ID" value="NZ_JAFBCM010000001.1"/>
</dbReference>
<dbReference type="InterPro" id="IPR041581">
    <property type="entry name" value="Glyoxalase_6"/>
</dbReference>
<comment type="catalytic activity">
    <reaction evidence="1">
        <text>(4aS,6R)-4a-hydroxy-L-erythro-5,6,7,8-tetrahydrobiopterin = (6R)-L-erythro-6,7-dihydrobiopterin + H2O</text>
        <dbReference type="Rhea" id="RHEA:11920"/>
        <dbReference type="ChEBI" id="CHEBI:15377"/>
        <dbReference type="ChEBI" id="CHEBI:15642"/>
        <dbReference type="ChEBI" id="CHEBI:43120"/>
        <dbReference type="EC" id="4.2.1.96"/>
    </reaction>
</comment>
<dbReference type="Gene3D" id="3.10.180.10">
    <property type="entry name" value="2,3-Dihydroxybiphenyl 1,2-Dioxygenase, domain 1"/>
    <property type="match status" value="1"/>
</dbReference>
<evidence type="ECO:0000256" key="4">
    <source>
        <dbReference type="ARBA" id="ARBA00021735"/>
    </source>
</evidence>
<proteinExistence type="inferred from homology"/>
<feature type="domain" description="Glyoxalase-like" evidence="6">
    <location>
        <begin position="119"/>
        <end position="226"/>
    </location>
</feature>
<keyword evidence="5" id="KW-0456">Lyase</keyword>
<evidence type="ECO:0000256" key="1">
    <source>
        <dbReference type="ARBA" id="ARBA00001554"/>
    </source>
</evidence>
<sequence>MDMLMDDKIAAFKLTDWRKLGQGLHARYVVSDFGAGVRFVTAVAAAGDELGHHPQVQLGDGYVDLKLISADAIYRDGEGVEHVVEWVTQRDIDLAGRITDVAAELGVVADPGSITTIELALDTANAAAIAPMWAALLTGSTSSVGYGTIGGGVRDVLGRVPNLWFQDTDAHETPRQRFHLDVWVAPEVREQRIAAAVAAGGVIVDDSEAPSFVVLADSDGNKACVCTAEAR</sequence>
<dbReference type="Pfam" id="PF01329">
    <property type="entry name" value="Pterin_4a"/>
    <property type="match status" value="1"/>
</dbReference>
<protein>
    <recommendedName>
        <fullName evidence="4">Putative pterin-4-alpha-carbinolamine dehydratase</fullName>
        <ecNumber evidence="3">4.2.1.96</ecNumber>
    </recommendedName>
</protein>
<comment type="similarity">
    <text evidence="2">Belongs to the pterin-4-alpha-carbinolamine dehydratase family.</text>
</comment>
<dbReference type="InterPro" id="IPR036428">
    <property type="entry name" value="PCD_sf"/>
</dbReference>
<dbReference type="EMBL" id="JBHRZH010000022">
    <property type="protein sequence ID" value="MFC3764041.1"/>
    <property type="molecule type" value="Genomic_DNA"/>
</dbReference>
<evidence type="ECO:0000313" key="7">
    <source>
        <dbReference type="EMBL" id="MFC3764041.1"/>
    </source>
</evidence>
<accession>A0ABV7YFK4</accession>
<dbReference type="PANTHER" id="PTHR35908:SF1">
    <property type="entry name" value="CONSERVED PROTEIN"/>
    <property type="match status" value="1"/>
</dbReference>
<evidence type="ECO:0000313" key="8">
    <source>
        <dbReference type="Proteomes" id="UP001595699"/>
    </source>
</evidence>
<evidence type="ECO:0000256" key="5">
    <source>
        <dbReference type="ARBA" id="ARBA00023239"/>
    </source>
</evidence>
<comment type="caution">
    <text evidence="7">The sequence shown here is derived from an EMBL/GenBank/DDBJ whole genome shotgun (WGS) entry which is preliminary data.</text>
</comment>
<dbReference type="InterPro" id="IPR001533">
    <property type="entry name" value="Pterin_deHydtase"/>
</dbReference>
<dbReference type="Proteomes" id="UP001595699">
    <property type="component" value="Unassembled WGS sequence"/>
</dbReference>
<dbReference type="EC" id="4.2.1.96" evidence="3"/>
<dbReference type="Pfam" id="PF18029">
    <property type="entry name" value="Glyoxalase_6"/>
    <property type="match status" value="1"/>
</dbReference>
<dbReference type="Gene3D" id="3.30.1360.20">
    <property type="entry name" value="Transcriptional coactivator/pterin dehydratase"/>
    <property type="match status" value="1"/>
</dbReference>
<evidence type="ECO:0000256" key="2">
    <source>
        <dbReference type="ARBA" id="ARBA00006472"/>
    </source>
</evidence>
<dbReference type="InterPro" id="IPR029068">
    <property type="entry name" value="Glyas_Bleomycin-R_OHBP_Dase"/>
</dbReference>
<keyword evidence="8" id="KW-1185">Reference proteome</keyword>
<name>A0ABV7YFK4_9ACTN</name>
<evidence type="ECO:0000259" key="6">
    <source>
        <dbReference type="Pfam" id="PF18029"/>
    </source>
</evidence>
<dbReference type="SUPFAM" id="SSF55248">
    <property type="entry name" value="PCD-like"/>
    <property type="match status" value="1"/>
</dbReference>
<reference evidence="8" key="1">
    <citation type="journal article" date="2019" name="Int. J. Syst. Evol. Microbiol.">
        <title>The Global Catalogue of Microorganisms (GCM) 10K type strain sequencing project: providing services to taxonomists for standard genome sequencing and annotation.</title>
        <authorList>
            <consortium name="The Broad Institute Genomics Platform"/>
            <consortium name="The Broad Institute Genome Sequencing Center for Infectious Disease"/>
            <person name="Wu L."/>
            <person name="Ma J."/>
        </authorList>
    </citation>
    <scope>NUCLEOTIDE SEQUENCE [LARGE SCALE GENOMIC DNA]</scope>
    <source>
        <strain evidence="8">CGMCC 4.7241</strain>
    </source>
</reference>
<dbReference type="PANTHER" id="PTHR35908">
    <property type="entry name" value="HYPOTHETICAL FUSION PROTEIN"/>
    <property type="match status" value="1"/>
</dbReference>